<accession>A0ABN8QS88</accession>
<reference evidence="2 3" key="1">
    <citation type="submission" date="2022-05" db="EMBL/GenBank/DDBJ databases">
        <authorList>
            <consortium name="Genoscope - CEA"/>
            <person name="William W."/>
        </authorList>
    </citation>
    <scope>NUCLEOTIDE SEQUENCE [LARGE SCALE GENOMIC DNA]</scope>
</reference>
<sequence length="106" mass="11866">MTSFSSVTQPADEDLASQEQSSTAYSLETESHRQQDKDDEGSQAVTEAEGEQTSDHELDRRTCFVPNLEVYSERARGCQPQENEEPPNPVAVFIFALFLLLLNTLL</sequence>
<organism evidence="2 3">
    <name type="scientific">Porites lobata</name>
    <dbReference type="NCBI Taxonomy" id="104759"/>
    <lineage>
        <taxon>Eukaryota</taxon>
        <taxon>Metazoa</taxon>
        <taxon>Cnidaria</taxon>
        <taxon>Anthozoa</taxon>
        <taxon>Hexacorallia</taxon>
        <taxon>Scleractinia</taxon>
        <taxon>Fungiina</taxon>
        <taxon>Poritidae</taxon>
        <taxon>Porites</taxon>
    </lineage>
</organism>
<dbReference type="EMBL" id="CALNXK010000151">
    <property type="protein sequence ID" value="CAH3169572.1"/>
    <property type="molecule type" value="Genomic_DNA"/>
</dbReference>
<feature type="region of interest" description="Disordered" evidence="1">
    <location>
        <begin position="1"/>
        <end position="61"/>
    </location>
</feature>
<evidence type="ECO:0000256" key="1">
    <source>
        <dbReference type="SAM" id="MobiDB-lite"/>
    </source>
</evidence>
<feature type="compositionally biased region" description="Polar residues" evidence="1">
    <location>
        <begin position="17"/>
        <end position="28"/>
    </location>
</feature>
<evidence type="ECO:0000313" key="3">
    <source>
        <dbReference type="Proteomes" id="UP001159405"/>
    </source>
</evidence>
<protein>
    <submittedName>
        <fullName evidence="2">Uncharacterized protein</fullName>
    </submittedName>
</protein>
<evidence type="ECO:0000313" key="2">
    <source>
        <dbReference type="EMBL" id="CAH3169572.1"/>
    </source>
</evidence>
<keyword evidence="3" id="KW-1185">Reference proteome</keyword>
<proteinExistence type="predicted"/>
<gene>
    <name evidence="2" type="ORF">PLOB_00010237</name>
</gene>
<dbReference type="Proteomes" id="UP001159405">
    <property type="component" value="Unassembled WGS sequence"/>
</dbReference>
<comment type="caution">
    <text evidence="2">The sequence shown here is derived from an EMBL/GenBank/DDBJ whole genome shotgun (WGS) entry which is preliminary data.</text>
</comment>
<name>A0ABN8QS88_9CNID</name>